<evidence type="ECO:0000313" key="2">
    <source>
        <dbReference type="Proteomes" id="UP000295021"/>
    </source>
</evidence>
<dbReference type="EMBL" id="SMBI01000024">
    <property type="protein sequence ID" value="TCU13901.1"/>
    <property type="molecule type" value="Genomic_DNA"/>
</dbReference>
<protein>
    <recommendedName>
        <fullName evidence="3">SGNH/GDSL hydrolase family protein</fullName>
    </recommendedName>
</protein>
<dbReference type="InterPro" id="IPR036514">
    <property type="entry name" value="SGNH_hydro_sf"/>
</dbReference>
<proteinExistence type="predicted"/>
<dbReference type="AlphaFoldDB" id="A0AAX2QAZ5"/>
<accession>A0AAX2QAZ5</accession>
<evidence type="ECO:0000313" key="1">
    <source>
        <dbReference type="EMBL" id="TCU13901.1"/>
    </source>
</evidence>
<dbReference type="Gene3D" id="3.40.50.1110">
    <property type="entry name" value="SGNH hydrolase"/>
    <property type="match status" value="1"/>
</dbReference>
<dbReference type="RefSeq" id="WP_132614693.1">
    <property type="nucleotide sequence ID" value="NZ_SMBI01000024.1"/>
</dbReference>
<evidence type="ECO:0008006" key="3">
    <source>
        <dbReference type="Google" id="ProtNLM"/>
    </source>
</evidence>
<comment type="caution">
    <text evidence="1">The sequence shown here is derived from an EMBL/GenBank/DDBJ whole genome shotgun (WGS) entry which is preliminary data.</text>
</comment>
<sequence length="301" mass="33358">MDAPVVLDDIELEKRSDSLVFEIKRRDGTALTEAEYQALRQPYQPFPGPSPSADHELQARLTRPYKICAEGDSWVNILWPISKVKGFNESFVDIIEGDRRCFVNNIGWPGDEFSDIVAKEQYKAPIQSGIFGFFILSGGGNDFLGGRSLARFVKPFSAGGGASDPWAYVRKDNLKAIFAEVAAGYQRIIDNVQAWSRNTQILLHGYDHAIPRPGGPWMGTPFSALGYNASDPIAAAIIRVVVDEFYGLLADFDRRESGVHLINARGCCTGHWHDELHPDKSAAIKIAQKYLAKMEEITPVA</sequence>
<dbReference type="SUPFAM" id="SSF52266">
    <property type="entry name" value="SGNH hydrolase"/>
    <property type="match status" value="1"/>
</dbReference>
<dbReference type="Proteomes" id="UP000295021">
    <property type="component" value="Unassembled WGS sequence"/>
</dbReference>
<name>A0AAX2QAZ5_9HYPH</name>
<organism evidence="1 2">
    <name type="scientific">Rhizobium laguerreae</name>
    <dbReference type="NCBI Taxonomy" id="1076926"/>
    <lineage>
        <taxon>Bacteria</taxon>
        <taxon>Pseudomonadati</taxon>
        <taxon>Pseudomonadota</taxon>
        <taxon>Alphaproteobacteria</taxon>
        <taxon>Hyphomicrobiales</taxon>
        <taxon>Rhizobiaceae</taxon>
        <taxon>Rhizobium/Agrobacterium group</taxon>
        <taxon>Rhizobium</taxon>
    </lineage>
</organism>
<gene>
    <name evidence="1" type="ORF">EV131_12438</name>
</gene>
<dbReference type="GO" id="GO:0016788">
    <property type="term" value="F:hydrolase activity, acting on ester bonds"/>
    <property type="evidence" value="ECO:0007669"/>
    <property type="project" value="UniProtKB-ARBA"/>
</dbReference>
<reference evidence="1 2" key="1">
    <citation type="submission" date="2019-03" db="EMBL/GenBank/DDBJ databases">
        <title>Genomic Encyclopedia of Type Strains, Phase IV (KMG-V): Genome sequencing to study the core and pangenomes of soil and plant-associated prokaryotes.</title>
        <authorList>
            <person name="Whitman W."/>
        </authorList>
    </citation>
    <scope>NUCLEOTIDE SEQUENCE [LARGE SCALE GENOMIC DNA]</scope>
    <source>
        <strain evidence="1 2">FB403</strain>
    </source>
</reference>